<dbReference type="Pfam" id="PF08538">
    <property type="entry name" value="DUF1749"/>
    <property type="match status" value="1"/>
</dbReference>
<accession>A0A0F7STZ7</accession>
<dbReference type="PANTHER" id="PTHR31591">
    <property type="entry name" value="UPF0613 PROTEIN PB24D3.06C"/>
    <property type="match status" value="1"/>
</dbReference>
<dbReference type="EMBL" id="LN483332">
    <property type="protein sequence ID" value="CED84941.1"/>
    <property type="molecule type" value="Genomic_DNA"/>
</dbReference>
<keyword evidence="1" id="KW-0012">Acyltransferase</keyword>
<dbReference type="SUPFAM" id="SSF53474">
    <property type="entry name" value="alpha/beta-Hydrolases"/>
    <property type="match status" value="1"/>
</dbReference>
<dbReference type="AlphaFoldDB" id="A0A0F7STZ7"/>
<dbReference type="InterPro" id="IPR013744">
    <property type="entry name" value="SidJ"/>
</dbReference>
<dbReference type="InterPro" id="IPR029058">
    <property type="entry name" value="AB_hydrolase_fold"/>
</dbReference>
<dbReference type="Gene3D" id="3.40.50.1820">
    <property type="entry name" value="alpha/beta hydrolase"/>
    <property type="match status" value="1"/>
</dbReference>
<dbReference type="GO" id="GO:0016787">
    <property type="term" value="F:hydrolase activity"/>
    <property type="evidence" value="ECO:0007669"/>
    <property type="project" value="UniProtKB-KW"/>
</dbReference>
<keyword evidence="1" id="KW-0808">Transferase</keyword>
<sequence length="318" mass="34760">MSKGVPGILHTYIQQPTELPLFESASLGSANCLVFLPGLYDGLVTVPYVDALRRHLEQAGWSLAQPQLTAALKAWGRSSLEQDADEIEQAVDHLRAIGKTNIVLLGHSTGCQQIMEYLVQPKKSNGKLRSTINRAIIQAPVSDREANTDSPSYDPKIQEKLQALYDNTPGDARRDTLCPPEICKYFGLDVTVYRAWSTLCPGGDDDYFSTDLPLTSSTTPSVLRPLDQTFGKLPKDVPLFVIFSGADEYTPNPEKTQPALLDNWTRAAFTNSPDAPSSTAGASKGSIRGIIVPGASHNVKQADKSEWMAQQILDFIKK</sequence>
<evidence type="ECO:0000313" key="1">
    <source>
        <dbReference type="EMBL" id="CED84941.1"/>
    </source>
</evidence>
<reference evidence="1" key="1">
    <citation type="submission" date="2014-08" db="EMBL/GenBank/DDBJ databases">
        <authorList>
            <person name="Sharma Rahul"/>
            <person name="Thines Marco"/>
        </authorList>
    </citation>
    <scope>NUCLEOTIDE SEQUENCE</scope>
</reference>
<dbReference type="GO" id="GO:0016746">
    <property type="term" value="F:acyltransferase activity"/>
    <property type="evidence" value="ECO:0007669"/>
    <property type="project" value="UniProtKB-KW"/>
</dbReference>
<dbReference type="PANTHER" id="PTHR31591:SF1">
    <property type="entry name" value="UPF0613 PROTEIN PB24D3.06C"/>
    <property type="match status" value="1"/>
</dbReference>
<keyword evidence="1" id="KW-0378">Hydrolase</keyword>
<proteinExistence type="predicted"/>
<name>A0A0F7STZ7_PHARH</name>
<protein>
    <submittedName>
        <fullName evidence="1">Predicted hydrolases or acyltransferases (Alpha/beta hydrolase superfamily)</fullName>
    </submittedName>
</protein>
<organism evidence="1">
    <name type="scientific">Phaffia rhodozyma</name>
    <name type="common">Yeast</name>
    <name type="synonym">Xanthophyllomyces dendrorhous</name>
    <dbReference type="NCBI Taxonomy" id="264483"/>
    <lineage>
        <taxon>Eukaryota</taxon>
        <taxon>Fungi</taxon>
        <taxon>Dikarya</taxon>
        <taxon>Basidiomycota</taxon>
        <taxon>Agaricomycotina</taxon>
        <taxon>Tremellomycetes</taxon>
        <taxon>Cystofilobasidiales</taxon>
        <taxon>Mrakiaceae</taxon>
        <taxon>Phaffia</taxon>
    </lineage>
</organism>